<dbReference type="RefSeq" id="WP_119572249.1">
    <property type="nucleotide sequence ID" value="NZ_LR215031.1"/>
</dbReference>
<protein>
    <submittedName>
        <fullName evidence="2">Uncharacterized protein</fullName>
    </submittedName>
</protein>
<reference evidence="2 3" key="1">
    <citation type="submission" date="2019-01" db="EMBL/GenBank/DDBJ databases">
        <authorList>
            <consortium name="Pathogen Informatics"/>
        </authorList>
    </citation>
    <scope>NUCLEOTIDE SEQUENCE [LARGE SCALE GENOMIC DNA]</scope>
    <source>
        <strain evidence="2 3">NCTC10186</strain>
    </source>
</reference>
<proteinExistence type="predicted"/>
<dbReference type="Proteomes" id="UP000289862">
    <property type="component" value="Chromosome"/>
</dbReference>
<dbReference type="KEGG" id="mgal:NCTC10186_00354"/>
<keyword evidence="1" id="KW-0472">Membrane</keyword>
<keyword evidence="1" id="KW-1133">Transmembrane helix</keyword>
<keyword evidence="3" id="KW-1185">Reference proteome</keyword>
<evidence type="ECO:0000256" key="1">
    <source>
        <dbReference type="SAM" id="Phobius"/>
    </source>
</evidence>
<evidence type="ECO:0000313" key="2">
    <source>
        <dbReference type="EMBL" id="VEU72879.1"/>
    </source>
</evidence>
<gene>
    <name evidence="2" type="ORF">NCTC10186_00354</name>
</gene>
<keyword evidence="1" id="KW-0812">Transmembrane</keyword>
<accession>A0A449AZA4</accession>
<dbReference type="EMBL" id="LR215031">
    <property type="protein sequence ID" value="VEU72879.1"/>
    <property type="molecule type" value="Genomic_DNA"/>
</dbReference>
<feature type="transmembrane region" description="Helical" evidence="1">
    <location>
        <begin position="55"/>
        <end position="77"/>
    </location>
</feature>
<sequence length="103" mass="12444">MDWTWEIEEEKWPKNQEGEFIKPSSKEEKRLWKEKFGTKKYYKYISTIAIKNAKFYLNIYVINQIFIGILLGSAFFMGDFFNFKITIFIRLAFVITSVILFFI</sequence>
<feature type="transmembrane region" description="Helical" evidence="1">
    <location>
        <begin position="83"/>
        <end position="102"/>
    </location>
</feature>
<evidence type="ECO:0000313" key="3">
    <source>
        <dbReference type="Proteomes" id="UP000289862"/>
    </source>
</evidence>
<organism evidence="2 3">
    <name type="scientific">Mycoplasmopsis gallopavonis</name>
    <dbReference type="NCBI Taxonomy" id="76629"/>
    <lineage>
        <taxon>Bacteria</taxon>
        <taxon>Bacillati</taxon>
        <taxon>Mycoplasmatota</taxon>
        <taxon>Mycoplasmoidales</taxon>
        <taxon>Metamycoplasmataceae</taxon>
        <taxon>Mycoplasmopsis</taxon>
    </lineage>
</organism>
<dbReference type="AlphaFoldDB" id="A0A449AZA4"/>
<name>A0A449AZA4_9BACT</name>